<dbReference type="EMBL" id="JAVRHU010000003">
    <property type="protein sequence ID" value="MDT0622298.1"/>
    <property type="molecule type" value="Genomic_DNA"/>
</dbReference>
<proteinExistence type="predicted"/>
<organism evidence="1 2">
    <name type="scientific">Croceitalea vernalis</name>
    <dbReference type="NCBI Taxonomy" id="3075599"/>
    <lineage>
        <taxon>Bacteria</taxon>
        <taxon>Pseudomonadati</taxon>
        <taxon>Bacteroidota</taxon>
        <taxon>Flavobacteriia</taxon>
        <taxon>Flavobacteriales</taxon>
        <taxon>Flavobacteriaceae</taxon>
        <taxon>Croceitalea</taxon>
    </lineage>
</organism>
<sequence>MRIISTFLCHFLTSIVLSQSSYNVENNQFKVNFLAPSLEYEKGIGNDATINLELGTGFAIRTGSERSTEFGIYPYVESQYRYYTNMKRRLTKGKKISANSGNYLALSVLYVNGNSILGDLNLSNNSNLFVGPLYGLQRTSKSGFNFGLEFGSGYYQNDVDSGLAVRIDFSIGWVLGNKKK</sequence>
<evidence type="ECO:0008006" key="3">
    <source>
        <dbReference type="Google" id="ProtNLM"/>
    </source>
</evidence>
<reference evidence="1 2" key="1">
    <citation type="submission" date="2023-09" db="EMBL/GenBank/DDBJ databases">
        <authorList>
            <person name="Rey-Velasco X."/>
        </authorList>
    </citation>
    <scope>NUCLEOTIDE SEQUENCE [LARGE SCALE GENOMIC DNA]</scope>
    <source>
        <strain evidence="1 2">P007</strain>
    </source>
</reference>
<dbReference type="Proteomes" id="UP001250662">
    <property type="component" value="Unassembled WGS sequence"/>
</dbReference>
<evidence type="ECO:0000313" key="2">
    <source>
        <dbReference type="Proteomes" id="UP001250662"/>
    </source>
</evidence>
<dbReference type="RefSeq" id="WP_311388141.1">
    <property type="nucleotide sequence ID" value="NZ_JAVRHU010000003.1"/>
</dbReference>
<name>A0ABU3BJF4_9FLAO</name>
<comment type="caution">
    <text evidence="1">The sequence shown here is derived from an EMBL/GenBank/DDBJ whole genome shotgun (WGS) entry which is preliminary data.</text>
</comment>
<accession>A0ABU3BJF4</accession>
<evidence type="ECO:0000313" key="1">
    <source>
        <dbReference type="EMBL" id="MDT0622298.1"/>
    </source>
</evidence>
<protein>
    <recommendedName>
        <fullName evidence="3">DUF3575 domain-containing protein</fullName>
    </recommendedName>
</protein>
<keyword evidence="2" id="KW-1185">Reference proteome</keyword>
<gene>
    <name evidence="1" type="ORF">RM520_11730</name>
</gene>